<evidence type="ECO:0000256" key="4">
    <source>
        <dbReference type="PIRSR" id="PIRSR605708-2"/>
    </source>
</evidence>
<dbReference type="EMBL" id="CP002343">
    <property type="protein sequence ID" value="ADU47835.1"/>
    <property type="molecule type" value="Genomic_DNA"/>
</dbReference>
<dbReference type="PANTHER" id="PTHR11056:SF0">
    <property type="entry name" value="HOMOGENTISATE 1,2-DIOXYGENASE"/>
    <property type="match status" value="1"/>
</dbReference>
<name>E6S684_INTC7</name>
<feature type="binding site" evidence="4">
    <location>
        <position position="333"/>
    </location>
    <ligand>
        <name>homogentisate</name>
        <dbReference type="ChEBI" id="CHEBI:16169"/>
    </ligand>
</feature>
<feature type="binding site" evidence="4">
    <location>
        <position position="324"/>
    </location>
    <ligand>
        <name>Fe cation</name>
        <dbReference type="ChEBI" id="CHEBI:24875"/>
    </ligand>
</feature>
<comment type="similarity">
    <text evidence="2">Belongs to the homogentisate dioxygenase family.</text>
</comment>
<dbReference type="Gene3D" id="2.60.120.10">
    <property type="entry name" value="Jelly Rolls"/>
    <property type="match status" value="2"/>
</dbReference>
<dbReference type="GO" id="GO:0005737">
    <property type="term" value="C:cytoplasm"/>
    <property type="evidence" value="ECO:0007669"/>
    <property type="project" value="TreeGrafter"/>
</dbReference>
<dbReference type="AlphaFoldDB" id="E6S684"/>
<dbReference type="InterPro" id="IPR046451">
    <property type="entry name" value="HgmA_C"/>
</dbReference>
<evidence type="ECO:0000259" key="6">
    <source>
        <dbReference type="Pfam" id="PF04209"/>
    </source>
</evidence>
<dbReference type="SUPFAM" id="SSF51182">
    <property type="entry name" value="RmlC-like cupins"/>
    <property type="match status" value="1"/>
</dbReference>
<evidence type="ECO:0000256" key="3">
    <source>
        <dbReference type="PIRSR" id="PIRSR605708-1"/>
    </source>
</evidence>
<dbReference type="GO" id="GO:0006570">
    <property type="term" value="P:tyrosine metabolic process"/>
    <property type="evidence" value="ECO:0007669"/>
    <property type="project" value="InterPro"/>
</dbReference>
<keyword evidence="4" id="KW-0408">Iron</keyword>
<evidence type="ECO:0000313" key="7">
    <source>
        <dbReference type="EMBL" id="ADU47835.1"/>
    </source>
</evidence>
<dbReference type="EC" id="1.13.11.5" evidence="7"/>
<dbReference type="InterPro" id="IPR011051">
    <property type="entry name" value="RmlC_Cupin_sf"/>
</dbReference>
<keyword evidence="8" id="KW-1185">Reference proteome</keyword>
<accession>E6S684</accession>
<organism evidence="7 8">
    <name type="scientific">Intrasporangium calvum (strain ATCC 23552 / DSM 43043 / JCM 3097 / NBRC 12989 / NCIMB 10167 / NRRL B-3866 / 7 KIP)</name>
    <dbReference type="NCBI Taxonomy" id="710696"/>
    <lineage>
        <taxon>Bacteria</taxon>
        <taxon>Bacillati</taxon>
        <taxon>Actinomycetota</taxon>
        <taxon>Actinomycetes</taxon>
        <taxon>Micrococcales</taxon>
        <taxon>Intrasporangiaceae</taxon>
        <taxon>Intrasporangium</taxon>
    </lineage>
</organism>
<evidence type="ECO:0000256" key="2">
    <source>
        <dbReference type="ARBA" id="ARBA00007757"/>
    </source>
</evidence>
<dbReference type="eggNOG" id="COG3508">
    <property type="taxonomic scope" value="Bacteria"/>
</dbReference>
<keyword evidence="4" id="KW-0479">Metal-binding</keyword>
<feature type="binding site" evidence="4">
    <location>
        <position position="355"/>
    </location>
    <ligand>
        <name>homogentisate</name>
        <dbReference type="ChEBI" id="CHEBI:16169"/>
    </ligand>
</feature>
<dbReference type="Proteomes" id="UP000008914">
    <property type="component" value="Chromosome"/>
</dbReference>
<dbReference type="RefSeq" id="WP_013492151.1">
    <property type="nucleotide sequence ID" value="NC_014830.1"/>
</dbReference>
<evidence type="ECO:0000256" key="1">
    <source>
        <dbReference type="ARBA" id="ARBA00001962"/>
    </source>
</evidence>
<dbReference type="HOGENOM" id="CLU_053101_0_0_11"/>
<dbReference type="PANTHER" id="PTHR11056">
    <property type="entry name" value="HOMOGENTISATE 1,2-DIOXYGENASE"/>
    <property type="match status" value="1"/>
</dbReference>
<protein>
    <submittedName>
        <fullName evidence="7">Homogentisate 1,2-dioxygenase</fullName>
        <ecNumber evidence="7">1.13.11.5</ecNumber>
    </submittedName>
</protein>
<dbReference type="OrthoDB" id="9811253at2"/>
<dbReference type="GO" id="GO:0004411">
    <property type="term" value="F:homogentisate 1,2-dioxygenase activity"/>
    <property type="evidence" value="ECO:0007669"/>
    <property type="project" value="UniProtKB-EC"/>
</dbReference>
<evidence type="ECO:0000313" key="8">
    <source>
        <dbReference type="Proteomes" id="UP000008914"/>
    </source>
</evidence>
<proteinExistence type="inferred from homology"/>
<feature type="active site" description="Proton acceptor" evidence="3">
    <location>
        <position position="280"/>
    </location>
</feature>
<reference evidence="7 8" key="1">
    <citation type="journal article" date="2010" name="Stand. Genomic Sci.">
        <title>Complete genome sequence of Intrasporangium calvum type strain (7 KIP).</title>
        <authorList>
            <person name="Del Rio T.G."/>
            <person name="Chertkov O."/>
            <person name="Yasawong M."/>
            <person name="Lucas S."/>
            <person name="Deshpande S."/>
            <person name="Cheng J.F."/>
            <person name="Detter C."/>
            <person name="Tapia R."/>
            <person name="Han C."/>
            <person name="Goodwin L."/>
            <person name="Pitluck S."/>
            <person name="Liolios K."/>
            <person name="Ivanova N."/>
            <person name="Mavromatis K."/>
            <person name="Pati A."/>
            <person name="Chen A."/>
            <person name="Palaniappan K."/>
            <person name="Land M."/>
            <person name="Hauser L."/>
            <person name="Chang Y.J."/>
            <person name="Jeffries C.D."/>
            <person name="Rohde M."/>
            <person name="Pukall R."/>
            <person name="Sikorski J."/>
            <person name="Goker M."/>
            <person name="Woyke T."/>
            <person name="Bristow J."/>
            <person name="Eisen J.A."/>
            <person name="Markowitz V."/>
            <person name="Hugenholtz P."/>
            <person name="Kyrpides N.C."/>
            <person name="Klenk H.P."/>
            <person name="Lapidus A."/>
        </authorList>
    </citation>
    <scope>NUCLEOTIDE SEQUENCE [LARGE SCALE GENOMIC DNA]</scope>
    <source>
        <strain evidence="8">ATCC 23552 / DSM 43043 / JCM 3097 / NBRC 12989 / 7 KIP</strain>
    </source>
</reference>
<sequence length="423" mass="46169">MAYYRAAGNIPPKRHTQHRRADGELYFEELMGEEGFSSDSSLLYHRNIPSTVSASRVWDVPDQSTAPNHPLTPRHLRLHDLFDDAAVAATDVVTGRRLVLGNGDVRISYAVAGRPSPWYRNGIGDECVYVERGAARVETVFGAFEVAEGDYVILPRATTHRWLPVEDAADPLRAYCIEANSHITPPRRNLSSYGQLLEHAPYCERDLRGPAGPLLAEDVGADAAAETDVYIKHRGNGPGGVVGTVHTLPFHPLDVVGWDGCLYPFVFNIRDFEPITGRVHQPPPVHQVFEATNFVVCNFVPRKVDYHPLAIPVPYYHSNVDSDEIMFYVDGDYEARKGSGIGRGSISVHPGGHAHGPQPGATEGSIGVEYFDELAVMVDTFRPLELGEAGLAADDGIYALSWSRGAGQLGSGNPSPGPARSER</sequence>
<keyword evidence="7" id="KW-0560">Oxidoreductase</keyword>
<dbReference type="GO" id="GO:0046872">
    <property type="term" value="F:metal ion binding"/>
    <property type="evidence" value="ECO:0007669"/>
    <property type="project" value="UniProtKB-KW"/>
</dbReference>
<dbReference type="STRING" id="710696.Intca_1319"/>
<dbReference type="Pfam" id="PF04209">
    <property type="entry name" value="HgmA_C"/>
    <property type="match status" value="1"/>
</dbReference>
<dbReference type="InterPro" id="IPR005708">
    <property type="entry name" value="Homogentis_dOase"/>
</dbReference>
<dbReference type="KEGG" id="ica:Intca_1319"/>
<feature type="domain" description="Homogentisate 1,2-dioxygenase C-terminal" evidence="6">
    <location>
        <begin position="293"/>
        <end position="368"/>
    </location>
</feature>
<evidence type="ECO:0000256" key="5">
    <source>
        <dbReference type="SAM" id="MobiDB-lite"/>
    </source>
</evidence>
<dbReference type="CDD" id="cd02208">
    <property type="entry name" value="cupin_RmlC-like"/>
    <property type="match status" value="1"/>
</dbReference>
<comment type="cofactor">
    <cofactor evidence="1 4">
        <name>Fe cation</name>
        <dbReference type="ChEBI" id="CHEBI:24875"/>
    </cofactor>
</comment>
<feature type="binding site" evidence="4">
    <location>
        <position position="355"/>
    </location>
    <ligand>
        <name>Fe cation</name>
        <dbReference type="ChEBI" id="CHEBI:24875"/>
    </ligand>
</feature>
<dbReference type="GO" id="GO:0006559">
    <property type="term" value="P:L-phenylalanine catabolic process"/>
    <property type="evidence" value="ECO:0007669"/>
    <property type="project" value="InterPro"/>
</dbReference>
<gene>
    <name evidence="7" type="ordered locus">Intca_1319</name>
</gene>
<feature type="binding site" evidence="4">
    <location>
        <position position="317"/>
    </location>
    <ligand>
        <name>Fe cation</name>
        <dbReference type="ChEBI" id="CHEBI:24875"/>
    </ligand>
</feature>
<feature type="compositionally biased region" description="Low complexity" evidence="5">
    <location>
        <begin position="344"/>
        <end position="361"/>
    </location>
</feature>
<dbReference type="InterPro" id="IPR014710">
    <property type="entry name" value="RmlC-like_jellyroll"/>
</dbReference>
<feature type="region of interest" description="Disordered" evidence="5">
    <location>
        <begin position="341"/>
        <end position="362"/>
    </location>
</feature>